<dbReference type="InterPro" id="IPR050416">
    <property type="entry name" value="FAD-linked_Oxidoreductase"/>
</dbReference>
<evidence type="ECO:0000256" key="1">
    <source>
        <dbReference type="ARBA" id="ARBA00001974"/>
    </source>
</evidence>
<evidence type="ECO:0000259" key="6">
    <source>
        <dbReference type="PROSITE" id="PS51387"/>
    </source>
</evidence>
<dbReference type="PROSITE" id="PS51387">
    <property type="entry name" value="FAD_PCMH"/>
    <property type="match status" value="1"/>
</dbReference>
<keyword evidence="4" id="KW-0274">FAD</keyword>
<dbReference type="InterPro" id="IPR036318">
    <property type="entry name" value="FAD-bd_PCMH-like_sf"/>
</dbReference>
<keyword evidence="8" id="KW-1185">Reference proteome</keyword>
<name>A0A9W7LCF8_9STRA</name>
<dbReference type="Proteomes" id="UP001165065">
    <property type="component" value="Unassembled WGS sequence"/>
</dbReference>
<dbReference type="Pfam" id="PF01565">
    <property type="entry name" value="FAD_binding_4"/>
    <property type="match status" value="1"/>
</dbReference>
<dbReference type="GO" id="GO:0016491">
    <property type="term" value="F:oxidoreductase activity"/>
    <property type="evidence" value="ECO:0007669"/>
    <property type="project" value="UniProtKB-KW"/>
</dbReference>
<dbReference type="PANTHER" id="PTHR42973:SF39">
    <property type="entry name" value="FAD-BINDING PCMH-TYPE DOMAIN-CONTAINING PROTEIN"/>
    <property type="match status" value="1"/>
</dbReference>
<dbReference type="GO" id="GO:0071949">
    <property type="term" value="F:FAD binding"/>
    <property type="evidence" value="ECO:0007669"/>
    <property type="project" value="InterPro"/>
</dbReference>
<evidence type="ECO:0000256" key="2">
    <source>
        <dbReference type="ARBA" id="ARBA00005466"/>
    </source>
</evidence>
<gene>
    <name evidence="7" type="ORF">TrCOL_g2364</name>
</gene>
<feature type="domain" description="FAD-binding PCMH-type" evidence="6">
    <location>
        <begin position="41"/>
        <end position="212"/>
    </location>
</feature>
<evidence type="ECO:0000256" key="5">
    <source>
        <dbReference type="ARBA" id="ARBA00023002"/>
    </source>
</evidence>
<evidence type="ECO:0000256" key="4">
    <source>
        <dbReference type="ARBA" id="ARBA00022827"/>
    </source>
</evidence>
<protein>
    <recommendedName>
        <fullName evidence="6">FAD-binding PCMH-type domain-containing protein</fullName>
    </recommendedName>
</protein>
<dbReference type="InterPro" id="IPR016167">
    <property type="entry name" value="FAD-bd_PCMH_sub1"/>
</dbReference>
<keyword evidence="3" id="KW-0285">Flavoprotein</keyword>
<comment type="cofactor">
    <cofactor evidence="1">
        <name>FAD</name>
        <dbReference type="ChEBI" id="CHEBI:57692"/>
    </cofactor>
</comment>
<sequence length="503" mass="54336">MASFIDFPDALKCGLPMLTAEGAMAAEYAAEMKDIWNQDLCTRRPAFIVQPKSAADVQSILKAYKAAPEPRPPLAVACGRHSARGFVDGALVVDLSKWKSVSVDATSKTVTVEGGAKLGDMDAELSKHGLAVCTGTNPDTGVIGLSIVGGGGFLARLHGLAVDNFVEATVCTAEGELVKCSDSENTDLFWGIRGGGGHFGIIVSLTMRAHSLTNLAVVEHPTFCRKAEPQTKEMLERWGAWAQEAPNEVGGLMVVPCGAPVNVIFCVSANASVVPQEKLKKKSVGSSSSFFKNPMKWSDIPGLCDLENDTFGGSFRIGGKNLRLMDYHAGAQTYLVPHQKPGHFYEAAFMLPTMTPEAAGVMARMTKTNIAPNGKCALLVFMFGGKASEASNEATAIESRDYRYWVIVEGSWEYSKDKAVNDARKAAVAEWTRKVRLELAPHGLKESPHVFEGEDEEGGTGLRKAFVDSNIDRLLALKHKYDPQNTFPFNKILNKEDSEGKKE</sequence>
<dbReference type="InterPro" id="IPR016169">
    <property type="entry name" value="FAD-bd_PCMH_sub2"/>
</dbReference>
<reference evidence="8" key="1">
    <citation type="journal article" date="2023" name="Commun. Biol.">
        <title>Genome analysis of Parmales, the sister group of diatoms, reveals the evolutionary specialization of diatoms from phago-mixotrophs to photoautotrophs.</title>
        <authorList>
            <person name="Ban H."/>
            <person name="Sato S."/>
            <person name="Yoshikawa S."/>
            <person name="Yamada K."/>
            <person name="Nakamura Y."/>
            <person name="Ichinomiya M."/>
            <person name="Sato N."/>
            <person name="Blanc-Mathieu R."/>
            <person name="Endo H."/>
            <person name="Kuwata A."/>
            <person name="Ogata H."/>
        </authorList>
    </citation>
    <scope>NUCLEOTIDE SEQUENCE [LARGE SCALE GENOMIC DNA]</scope>
</reference>
<organism evidence="7 8">
    <name type="scientific">Triparma columacea</name>
    <dbReference type="NCBI Taxonomy" id="722753"/>
    <lineage>
        <taxon>Eukaryota</taxon>
        <taxon>Sar</taxon>
        <taxon>Stramenopiles</taxon>
        <taxon>Ochrophyta</taxon>
        <taxon>Bolidophyceae</taxon>
        <taxon>Parmales</taxon>
        <taxon>Triparmaceae</taxon>
        <taxon>Triparma</taxon>
    </lineage>
</organism>
<dbReference type="EMBL" id="BRYA01000220">
    <property type="protein sequence ID" value="GMI44577.1"/>
    <property type="molecule type" value="Genomic_DNA"/>
</dbReference>
<evidence type="ECO:0000313" key="8">
    <source>
        <dbReference type="Proteomes" id="UP001165065"/>
    </source>
</evidence>
<accession>A0A9W7LCF8</accession>
<dbReference type="Gene3D" id="3.30.43.10">
    <property type="entry name" value="Uridine Diphospho-n-acetylenolpyruvylglucosamine Reductase, domain 2"/>
    <property type="match status" value="1"/>
</dbReference>
<dbReference type="PANTHER" id="PTHR42973">
    <property type="entry name" value="BINDING OXIDOREDUCTASE, PUTATIVE (AFU_ORTHOLOGUE AFUA_1G17690)-RELATED"/>
    <property type="match status" value="1"/>
</dbReference>
<dbReference type="Gene3D" id="3.40.462.20">
    <property type="match status" value="1"/>
</dbReference>
<keyword evidence="5" id="KW-0560">Oxidoreductase</keyword>
<dbReference type="AlphaFoldDB" id="A0A9W7LCF8"/>
<comment type="caution">
    <text evidence="7">The sequence shown here is derived from an EMBL/GenBank/DDBJ whole genome shotgun (WGS) entry which is preliminary data.</text>
</comment>
<comment type="similarity">
    <text evidence="2">Belongs to the oxygen-dependent FAD-linked oxidoreductase family.</text>
</comment>
<dbReference type="SUPFAM" id="SSF56176">
    <property type="entry name" value="FAD-binding/transporter-associated domain-like"/>
    <property type="match status" value="1"/>
</dbReference>
<evidence type="ECO:0000256" key="3">
    <source>
        <dbReference type="ARBA" id="ARBA00022630"/>
    </source>
</evidence>
<dbReference type="Gene3D" id="3.30.465.10">
    <property type="match status" value="1"/>
</dbReference>
<evidence type="ECO:0000313" key="7">
    <source>
        <dbReference type="EMBL" id="GMI44577.1"/>
    </source>
</evidence>
<dbReference type="OrthoDB" id="407275at2759"/>
<proteinExistence type="inferred from homology"/>
<dbReference type="InterPro" id="IPR006094">
    <property type="entry name" value="Oxid_FAD_bind_N"/>
</dbReference>
<dbReference type="InterPro" id="IPR016166">
    <property type="entry name" value="FAD-bd_PCMH"/>
</dbReference>